<keyword evidence="4" id="KW-1185">Reference proteome</keyword>
<dbReference type="EMBL" id="VOIH02000011">
    <property type="protein sequence ID" value="KAF3433984.1"/>
    <property type="molecule type" value="Genomic_DNA"/>
</dbReference>
<dbReference type="PANTHER" id="PTHR46137">
    <property type="entry name" value="OS05G0310600 PROTEIN"/>
    <property type="match status" value="1"/>
</dbReference>
<name>A0A8K0DTV8_9ROSA</name>
<feature type="transmembrane region" description="Helical" evidence="1">
    <location>
        <begin position="139"/>
        <end position="167"/>
    </location>
</feature>
<accession>A0A8K0DTV8</accession>
<keyword evidence="1" id="KW-0812">Transmembrane</keyword>
<keyword evidence="1" id="KW-0472">Membrane</keyword>
<comment type="caution">
    <text evidence="3">The sequence shown here is derived from an EMBL/GenBank/DDBJ whole genome shotgun (WGS) entry which is preliminary data.</text>
</comment>
<dbReference type="PANTHER" id="PTHR46137:SF3">
    <property type="entry name" value="OS05G0310600 PROTEIN"/>
    <property type="match status" value="1"/>
</dbReference>
<dbReference type="InterPro" id="IPR007053">
    <property type="entry name" value="LRAT_dom"/>
</dbReference>
<evidence type="ECO:0000256" key="1">
    <source>
        <dbReference type="SAM" id="Phobius"/>
    </source>
</evidence>
<dbReference type="OrthoDB" id="421951at2759"/>
<proteinExistence type="predicted"/>
<dbReference type="AlphaFoldDB" id="A0A8K0DTV8"/>
<evidence type="ECO:0000313" key="4">
    <source>
        <dbReference type="Proteomes" id="UP000796880"/>
    </source>
</evidence>
<evidence type="ECO:0000313" key="3">
    <source>
        <dbReference type="EMBL" id="KAF3433984.1"/>
    </source>
</evidence>
<protein>
    <recommendedName>
        <fullName evidence="2">LRAT domain-containing protein</fullName>
    </recommendedName>
</protein>
<keyword evidence="1" id="KW-1133">Transmembrane helix</keyword>
<organism evidence="3 4">
    <name type="scientific">Rhamnella rubrinervis</name>
    <dbReference type="NCBI Taxonomy" id="2594499"/>
    <lineage>
        <taxon>Eukaryota</taxon>
        <taxon>Viridiplantae</taxon>
        <taxon>Streptophyta</taxon>
        <taxon>Embryophyta</taxon>
        <taxon>Tracheophyta</taxon>
        <taxon>Spermatophyta</taxon>
        <taxon>Magnoliopsida</taxon>
        <taxon>eudicotyledons</taxon>
        <taxon>Gunneridae</taxon>
        <taxon>Pentapetalae</taxon>
        <taxon>rosids</taxon>
        <taxon>fabids</taxon>
        <taxon>Rosales</taxon>
        <taxon>Rhamnaceae</taxon>
        <taxon>rhamnoid group</taxon>
        <taxon>Rhamneae</taxon>
        <taxon>Rhamnella</taxon>
    </lineage>
</organism>
<dbReference type="Pfam" id="PF04970">
    <property type="entry name" value="LRAT"/>
    <property type="match status" value="1"/>
</dbReference>
<gene>
    <name evidence="3" type="ORF">FNV43_RR25087</name>
</gene>
<dbReference type="PROSITE" id="PS51934">
    <property type="entry name" value="LRAT"/>
    <property type="match status" value="1"/>
</dbReference>
<dbReference type="Gene3D" id="3.90.1720.10">
    <property type="entry name" value="endopeptidase domain like (from Nostoc punctiforme)"/>
    <property type="match status" value="1"/>
</dbReference>
<sequence>MSRVKKFYYVHFSSVPMILVPTTFSETAEKLCSILQSQLSSDDRVVCCSIEEFLCGGDLYLYEDGVMTALFIIKRGGTCTPFTSDPPKDVLHRASKLLEKGLGDFHLVGNNCEDFAIYCKTSLLSVDGPYRGISGQIQFLLSIITVVIFSPLGSLPSTLALVIYGVLYCSHRLMLNKEDVKKVAVENLDDLSIRRIIRMKNHTTSRRSFSAGFYCYLSPIGRRRARCAFLSNR</sequence>
<evidence type="ECO:0000259" key="2">
    <source>
        <dbReference type="PROSITE" id="PS51934"/>
    </source>
</evidence>
<reference evidence="3" key="1">
    <citation type="submission" date="2020-03" db="EMBL/GenBank/DDBJ databases">
        <title>A high-quality chromosome-level genome assembly of a woody plant with both climbing and erect habits, Rhamnella rubrinervis.</title>
        <authorList>
            <person name="Lu Z."/>
            <person name="Yang Y."/>
            <person name="Zhu X."/>
            <person name="Sun Y."/>
        </authorList>
    </citation>
    <scope>NUCLEOTIDE SEQUENCE</scope>
    <source>
        <strain evidence="3">BYM</strain>
        <tissue evidence="3">Leaf</tissue>
    </source>
</reference>
<dbReference type="Proteomes" id="UP000796880">
    <property type="component" value="Unassembled WGS sequence"/>
</dbReference>
<feature type="domain" description="LRAT" evidence="2">
    <location>
        <begin position="1"/>
        <end position="128"/>
    </location>
</feature>